<comment type="caution">
    <text evidence="1">The sequence shown here is derived from an EMBL/GenBank/DDBJ whole genome shotgun (WGS) entry which is preliminary data.</text>
</comment>
<reference evidence="1 2" key="1">
    <citation type="journal article" date="2018" name="J. Allergy Clin. Immunol.">
        <title>High-quality assembly of Dermatophagoides pteronyssinus genome and transcriptome reveals a wide range of novel allergens.</title>
        <authorList>
            <person name="Liu X.Y."/>
            <person name="Yang K.Y."/>
            <person name="Wang M.Q."/>
            <person name="Kwok J.S."/>
            <person name="Zeng X."/>
            <person name="Yang Z."/>
            <person name="Xiao X.J."/>
            <person name="Lau C.P."/>
            <person name="Li Y."/>
            <person name="Huang Z.M."/>
            <person name="Ba J.G."/>
            <person name="Yim A.K."/>
            <person name="Ouyang C.Y."/>
            <person name="Ngai S.M."/>
            <person name="Chan T.F."/>
            <person name="Leung E.L."/>
            <person name="Liu L."/>
            <person name="Liu Z.G."/>
            <person name="Tsui S.K."/>
        </authorList>
    </citation>
    <scope>NUCLEOTIDE SEQUENCE [LARGE SCALE GENOMIC DNA]</scope>
    <source>
        <strain evidence="1">Derp</strain>
    </source>
</reference>
<gene>
    <name evidence="1" type="ORF">DERP_004265</name>
</gene>
<accession>A0ABQ8J8N5</accession>
<evidence type="ECO:0000313" key="2">
    <source>
        <dbReference type="Proteomes" id="UP000887458"/>
    </source>
</evidence>
<evidence type="ECO:0000313" key="1">
    <source>
        <dbReference type="EMBL" id="KAH9418937.1"/>
    </source>
</evidence>
<reference evidence="1 2" key="2">
    <citation type="journal article" date="2022" name="Mol. Biol. Evol.">
        <title>Comparative Genomics Reveals Insights into the Divergent Evolution of Astigmatic Mites and Household Pest Adaptations.</title>
        <authorList>
            <person name="Xiong Q."/>
            <person name="Wan A.T."/>
            <person name="Liu X."/>
            <person name="Fung C.S."/>
            <person name="Xiao X."/>
            <person name="Malainual N."/>
            <person name="Hou J."/>
            <person name="Wang L."/>
            <person name="Wang M."/>
            <person name="Yang K.Y."/>
            <person name="Cui Y."/>
            <person name="Leung E.L."/>
            <person name="Nong W."/>
            <person name="Shin S.K."/>
            <person name="Au S.W."/>
            <person name="Jeong K.Y."/>
            <person name="Chew F.T."/>
            <person name="Hui J.H."/>
            <person name="Leung T.F."/>
            <person name="Tungtrongchitr A."/>
            <person name="Zhong N."/>
            <person name="Liu Z."/>
            <person name="Tsui S.K."/>
        </authorList>
    </citation>
    <scope>NUCLEOTIDE SEQUENCE [LARGE SCALE GENOMIC DNA]</scope>
    <source>
        <strain evidence="1">Derp</strain>
    </source>
</reference>
<organism evidence="1 2">
    <name type="scientific">Dermatophagoides pteronyssinus</name>
    <name type="common">European house dust mite</name>
    <dbReference type="NCBI Taxonomy" id="6956"/>
    <lineage>
        <taxon>Eukaryota</taxon>
        <taxon>Metazoa</taxon>
        <taxon>Ecdysozoa</taxon>
        <taxon>Arthropoda</taxon>
        <taxon>Chelicerata</taxon>
        <taxon>Arachnida</taxon>
        <taxon>Acari</taxon>
        <taxon>Acariformes</taxon>
        <taxon>Sarcoptiformes</taxon>
        <taxon>Astigmata</taxon>
        <taxon>Psoroptidia</taxon>
        <taxon>Analgoidea</taxon>
        <taxon>Pyroglyphidae</taxon>
        <taxon>Dermatophagoidinae</taxon>
        <taxon>Dermatophagoides</taxon>
    </lineage>
</organism>
<sequence length="85" mass="9768">MSLSLSVVGVVDVDVDLFSSEEFFNIIAATVSTNVNDPRLILFLKYTSYNNRLRYSTKLSTTYKTWPSNDFERHLSAFINLSCKY</sequence>
<protein>
    <submittedName>
        <fullName evidence="1">Uncharacterized protein</fullName>
    </submittedName>
</protein>
<proteinExistence type="predicted"/>
<name>A0ABQ8J8N5_DERPT</name>
<dbReference type="Proteomes" id="UP000887458">
    <property type="component" value="Unassembled WGS sequence"/>
</dbReference>
<keyword evidence="2" id="KW-1185">Reference proteome</keyword>
<dbReference type="EMBL" id="NJHN03000062">
    <property type="protein sequence ID" value="KAH9418937.1"/>
    <property type="molecule type" value="Genomic_DNA"/>
</dbReference>